<feature type="domain" description="DUF1156" evidence="1">
    <location>
        <begin position="9"/>
        <end position="62"/>
    </location>
</feature>
<proteinExistence type="predicted"/>
<keyword evidence="2" id="KW-0489">Methyltransferase</keyword>
<dbReference type="GO" id="GO:0032259">
    <property type="term" value="P:methylation"/>
    <property type="evidence" value="ECO:0007669"/>
    <property type="project" value="UniProtKB-KW"/>
</dbReference>
<dbReference type="Proteomes" id="UP000591948">
    <property type="component" value="Unassembled WGS sequence"/>
</dbReference>
<name>A0A6V8PBB9_9ACTN</name>
<protein>
    <submittedName>
        <fullName evidence="2">Putative DNA methylase</fullName>
    </submittedName>
</protein>
<dbReference type="EMBL" id="BLRY01000127">
    <property type="protein sequence ID" value="GFP28156.1"/>
    <property type="molecule type" value="Genomic_DNA"/>
</dbReference>
<keyword evidence="2" id="KW-0808">Transferase</keyword>
<dbReference type="RefSeq" id="WP_176233665.1">
    <property type="nucleotide sequence ID" value="NZ_BLRY01000127.1"/>
</dbReference>
<comment type="caution">
    <text evidence="2">The sequence shown here is derived from an EMBL/GenBank/DDBJ whole genome shotgun (WGS) entry which is preliminary data.</text>
</comment>
<keyword evidence="3" id="KW-1185">Reference proteome</keyword>
<evidence type="ECO:0000313" key="3">
    <source>
        <dbReference type="Proteomes" id="UP000591948"/>
    </source>
</evidence>
<organism evidence="2 3">
    <name type="scientific">Candidatus Hakubella thermalkaliphila</name>
    <dbReference type="NCBI Taxonomy" id="2754717"/>
    <lineage>
        <taxon>Bacteria</taxon>
        <taxon>Bacillati</taxon>
        <taxon>Actinomycetota</taxon>
        <taxon>Actinomycetota incertae sedis</taxon>
        <taxon>Candidatus Hakubellales</taxon>
        <taxon>Candidatus Hakubellaceae</taxon>
        <taxon>Candidatus Hakubella</taxon>
    </lineage>
</organism>
<dbReference type="AlphaFoldDB" id="A0A6V8PBB9"/>
<evidence type="ECO:0000313" key="2">
    <source>
        <dbReference type="EMBL" id="GFP28156.1"/>
    </source>
</evidence>
<dbReference type="Pfam" id="PF06634">
    <property type="entry name" value="DUF1156"/>
    <property type="match status" value="1"/>
</dbReference>
<sequence length="104" mass="12233">MKRFIEVSFPVKEVSVESAREKNIRHGHISTLHIWWARRPLASSRTTSYAALIPTPENDLEWDKKRQFIIELSKWENSLNPAIIEKVRFTPHSGHRLRFKPATD</sequence>
<dbReference type="InterPro" id="IPR009537">
    <property type="entry name" value="DUF1156"/>
</dbReference>
<evidence type="ECO:0000259" key="1">
    <source>
        <dbReference type="Pfam" id="PF06634"/>
    </source>
</evidence>
<feature type="non-terminal residue" evidence="2">
    <location>
        <position position="104"/>
    </location>
</feature>
<dbReference type="GO" id="GO:0008168">
    <property type="term" value="F:methyltransferase activity"/>
    <property type="evidence" value="ECO:0007669"/>
    <property type="project" value="UniProtKB-KW"/>
</dbReference>
<gene>
    <name evidence="2" type="ORF">HKBW3S33_01573</name>
</gene>
<reference evidence="2 3" key="1">
    <citation type="journal article" date="2020" name="Front. Microbiol.">
        <title>Single-cell genomics of novel Actinobacteria with the Wood-Ljungdahl pathway discovered in a serpentinizing system.</title>
        <authorList>
            <person name="Merino N."/>
            <person name="Kawai M."/>
            <person name="Boyd E.S."/>
            <person name="Colman D.R."/>
            <person name="McGlynn S.E."/>
            <person name="Nealson K.H."/>
            <person name="Kurokawa K."/>
            <person name="Hongoh Y."/>
        </authorList>
    </citation>
    <scope>NUCLEOTIDE SEQUENCE [LARGE SCALE GENOMIC DNA]</scope>
    <source>
        <strain evidence="2 3">S33</strain>
    </source>
</reference>
<accession>A0A6V8PBB9</accession>